<accession>A0A4Q9FLF3</accession>
<feature type="transmembrane region" description="Helical" evidence="1">
    <location>
        <begin position="7"/>
        <end position="25"/>
    </location>
</feature>
<proteinExistence type="predicted"/>
<evidence type="ECO:0000313" key="2">
    <source>
        <dbReference type="EMBL" id="TBN06547.1"/>
    </source>
</evidence>
<dbReference type="Proteomes" id="UP000291142">
    <property type="component" value="Unassembled WGS sequence"/>
</dbReference>
<organism evidence="2 3">
    <name type="scientific">Hyunsoonleella flava</name>
    <dbReference type="NCBI Taxonomy" id="2527939"/>
    <lineage>
        <taxon>Bacteria</taxon>
        <taxon>Pseudomonadati</taxon>
        <taxon>Bacteroidota</taxon>
        <taxon>Flavobacteriia</taxon>
        <taxon>Flavobacteriales</taxon>
        <taxon>Flavobacteriaceae</taxon>
    </lineage>
</organism>
<evidence type="ECO:0000313" key="3">
    <source>
        <dbReference type="Proteomes" id="UP000291142"/>
    </source>
</evidence>
<keyword evidence="1" id="KW-0472">Membrane</keyword>
<sequence length="119" mass="13331">MKLIQRIGYYLGGFSIGLIILAFFLSGKKTSCAYGPEARVLKNINSKSKEFSNEVLEQFDANTIKELLKTGDVNFSKSTPRQKPCGIYLIESSLNDKTIEITVENCDSLVKVNNLSFRK</sequence>
<name>A0A4Q9FLF3_9FLAO</name>
<keyword evidence="3" id="KW-1185">Reference proteome</keyword>
<keyword evidence="1" id="KW-1133">Transmembrane helix</keyword>
<keyword evidence="1" id="KW-0812">Transmembrane</keyword>
<dbReference type="RefSeq" id="WP_130962534.1">
    <property type="nucleotide sequence ID" value="NZ_SIRT01000001.1"/>
</dbReference>
<protein>
    <submittedName>
        <fullName evidence="2">DUF4258 domain-containing protein</fullName>
    </submittedName>
</protein>
<dbReference type="AlphaFoldDB" id="A0A4Q9FLF3"/>
<reference evidence="2 3" key="1">
    <citation type="submission" date="2019-02" db="EMBL/GenBank/DDBJ databases">
        <title>Hyunsoonleella sp., isolated from marine sediment.</title>
        <authorList>
            <person name="Liu B.-T."/>
        </authorList>
    </citation>
    <scope>NUCLEOTIDE SEQUENCE [LARGE SCALE GENOMIC DNA]</scope>
    <source>
        <strain evidence="2 3">T58</strain>
    </source>
</reference>
<dbReference type="EMBL" id="SIRT01000001">
    <property type="protein sequence ID" value="TBN06547.1"/>
    <property type="molecule type" value="Genomic_DNA"/>
</dbReference>
<dbReference type="OrthoDB" id="1466970at2"/>
<gene>
    <name evidence="2" type="ORF">EYD45_01290</name>
</gene>
<evidence type="ECO:0000256" key="1">
    <source>
        <dbReference type="SAM" id="Phobius"/>
    </source>
</evidence>
<comment type="caution">
    <text evidence="2">The sequence shown here is derived from an EMBL/GenBank/DDBJ whole genome shotgun (WGS) entry which is preliminary data.</text>
</comment>